<dbReference type="OrthoDB" id="10611770at2759"/>
<sequence>MLPKFEDWNVCDRNPLKPEMIRLIFDNQIFALTPKDGTSFREIISFLNISNKELLSYYAFVLPSQKIIEFSQNTIYYARQTVEFRRFALLYILLGDDEYAVKCPYDCPTSTVIDSLLSYCGIPLARVRSTQLKTKKTYSGSVPCNKYHRQSIFLTLFESPTLHP</sequence>
<accession>A0A0C2JJ40</accession>
<evidence type="ECO:0000313" key="1">
    <source>
        <dbReference type="EMBL" id="KII69403.1"/>
    </source>
</evidence>
<gene>
    <name evidence="1" type="ORF">RF11_11047</name>
</gene>
<proteinExistence type="predicted"/>
<evidence type="ECO:0000313" key="2">
    <source>
        <dbReference type="Proteomes" id="UP000031668"/>
    </source>
</evidence>
<organism evidence="1 2">
    <name type="scientific">Thelohanellus kitauei</name>
    <name type="common">Myxosporean</name>
    <dbReference type="NCBI Taxonomy" id="669202"/>
    <lineage>
        <taxon>Eukaryota</taxon>
        <taxon>Metazoa</taxon>
        <taxon>Cnidaria</taxon>
        <taxon>Myxozoa</taxon>
        <taxon>Myxosporea</taxon>
        <taxon>Bivalvulida</taxon>
        <taxon>Platysporina</taxon>
        <taxon>Myxobolidae</taxon>
        <taxon>Thelohanellus</taxon>
    </lineage>
</organism>
<dbReference type="AlphaFoldDB" id="A0A0C2JJ40"/>
<dbReference type="Proteomes" id="UP000031668">
    <property type="component" value="Unassembled WGS sequence"/>
</dbReference>
<name>A0A0C2JJ40_THEKT</name>
<comment type="caution">
    <text evidence="1">The sequence shown here is derived from an EMBL/GenBank/DDBJ whole genome shotgun (WGS) entry which is preliminary data.</text>
</comment>
<protein>
    <submittedName>
        <fullName evidence="1">Uncharacterized protein</fullName>
    </submittedName>
</protein>
<keyword evidence="2" id="KW-1185">Reference proteome</keyword>
<reference evidence="1 2" key="1">
    <citation type="journal article" date="2014" name="Genome Biol. Evol.">
        <title>The genome of the myxosporean Thelohanellus kitauei shows adaptations to nutrient acquisition within its fish host.</title>
        <authorList>
            <person name="Yang Y."/>
            <person name="Xiong J."/>
            <person name="Zhou Z."/>
            <person name="Huo F."/>
            <person name="Miao W."/>
            <person name="Ran C."/>
            <person name="Liu Y."/>
            <person name="Zhang J."/>
            <person name="Feng J."/>
            <person name="Wang M."/>
            <person name="Wang M."/>
            <person name="Wang L."/>
            <person name="Yao B."/>
        </authorList>
    </citation>
    <scope>NUCLEOTIDE SEQUENCE [LARGE SCALE GENOMIC DNA]</scope>
    <source>
        <strain evidence="1">Wuqing</strain>
    </source>
</reference>
<dbReference type="EMBL" id="JWZT01002428">
    <property type="protein sequence ID" value="KII69403.1"/>
    <property type="molecule type" value="Genomic_DNA"/>
</dbReference>